<evidence type="ECO:0000256" key="1">
    <source>
        <dbReference type="SAM" id="Phobius"/>
    </source>
</evidence>
<comment type="caution">
    <text evidence="2">The sequence shown here is derived from an EMBL/GenBank/DDBJ whole genome shotgun (WGS) entry which is preliminary data.</text>
</comment>
<dbReference type="EMBL" id="AKKL01000024">
    <property type="protein sequence ID" value="EKT61785.1"/>
    <property type="molecule type" value="Genomic_DNA"/>
</dbReference>
<keyword evidence="2" id="KW-0378">Hydrolase</keyword>
<dbReference type="Proteomes" id="UP000009336">
    <property type="component" value="Unassembled WGS sequence"/>
</dbReference>
<keyword evidence="3" id="KW-1185">Reference proteome</keyword>
<keyword evidence="2" id="KW-0645">Protease</keyword>
<dbReference type="AlphaFoldDB" id="K8WZZ3"/>
<feature type="transmembrane region" description="Helical" evidence="1">
    <location>
        <begin position="76"/>
        <end position="97"/>
    </location>
</feature>
<dbReference type="RefSeq" id="WP_008912046.1">
    <property type="nucleotide sequence ID" value="NZ_KB233222.1"/>
</dbReference>
<proteinExistence type="predicted"/>
<dbReference type="GO" id="GO:0008233">
    <property type="term" value="F:peptidase activity"/>
    <property type="evidence" value="ECO:0007669"/>
    <property type="project" value="UniProtKB-KW"/>
</dbReference>
<accession>K8WZZ3</accession>
<gene>
    <name evidence="2" type="ORF">OOA_10173</name>
</gene>
<dbReference type="GO" id="GO:0006508">
    <property type="term" value="P:proteolysis"/>
    <property type="evidence" value="ECO:0007669"/>
    <property type="project" value="UniProtKB-KW"/>
</dbReference>
<dbReference type="eggNOG" id="COG3247">
    <property type="taxonomic scope" value="Bacteria"/>
</dbReference>
<protein>
    <submittedName>
        <fullName evidence="2">Membrane-bound protease</fullName>
    </submittedName>
</protein>
<feature type="transmembrane region" description="Helical" evidence="1">
    <location>
        <begin position="12"/>
        <end position="32"/>
    </location>
</feature>
<dbReference type="PATRIC" id="fig|1141662.3.peg.2068"/>
<keyword evidence="1" id="KW-0472">Membrane</keyword>
<keyword evidence="1" id="KW-0812">Transmembrane</keyword>
<evidence type="ECO:0000313" key="3">
    <source>
        <dbReference type="Proteomes" id="UP000009336"/>
    </source>
</evidence>
<keyword evidence="1" id="KW-1133">Transmembrane helix</keyword>
<organism evidence="2 3">
    <name type="scientific">Providencia burhodogranariea DSM 19968</name>
    <dbReference type="NCBI Taxonomy" id="1141662"/>
    <lineage>
        <taxon>Bacteria</taxon>
        <taxon>Pseudomonadati</taxon>
        <taxon>Pseudomonadota</taxon>
        <taxon>Gammaproteobacteria</taxon>
        <taxon>Enterobacterales</taxon>
        <taxon>Morganellaceae</taxon>
        <taxon>Providencia</taxon>
    </lineage>
</organism>
<dbReference type="STRING" id="1141662.OOA_10173"/>
<evidence type="ECO:0000313" key="2">
    <source>
        <dbReference type="EMBL" id="EKT61785.1"/>
    </source>
</evidence>
<feature type="transmembrane region" description="Helical" evidence="1">
    <location>
        <begin position="44"/>
        <end position="64"/>
    </location>
</feature>
<dbReference type="HOGENOM" id="CLU_1015111_0_0_6"/>
<sequence>MIYIIIFAEIHPWNAILSGFITGLYLMFSSVWKMSNSFILRFKNWGKIFIISAVEFCIGIWNFIPWSFDYSSRQIYWDVGTLIVIYSFNLSVVYYFVINSETKEEKEERLKENKIDKEEIRHVGTVHVWTTTGKLPLFYNIVERYIISRNASGVISTGHVSFELDDIYISHYPENDIDRDATQFMSILKSTNENDASGIFQPNYEYEVGISSPSVFKISIEGVSKEKLDAFWSEYRKNTTYNLTNRNCSTVVSLAITKSTEGYFYEKKGGLALF</sequence>
<reference evidence="2 3" key="1">
    <citation type="journal article" date="2012" name="BMC Genomics">
        <title>Comparative genomics of bacteria in the genus Providencia isolated from wild Drosophila melanogaster.</title>
        <authorList>
            <person name="Galac M.R."/>
            <person name="Lazzaro B.P."/>
        </authorList>
    </citation>
    <scope>NUCLEOTIDE SEQUENCE [LARGE SCALE GENOMIC DNA]</scope>
    <source>
        <strain evidence="2 3">DSM 19968</strain>
    </source>
</reference>
<name>K8WZZ3_9GAMM</name>